<dbReference type="EMBL" id="RCZP01000046">
    <property type="protein sequence ID" value="TPG45702.1"/>
    <property type="molecule type" value="Genomic_DNA"/>
</dbReference>
<keyword evidence="3" id="KW-1185">Reference proteome</keyword>
<feature type="compositionally biased region" description="Polar residues" evidence="1">
    <location>
        <begin position="1"/>
        <end position="22"/>
    </location>
</feature>
<proteinExistence type="predicted"/>
<dbReference type="Proteomes" id="UP000317078">
    <property type="component" value="Unassembled WGS sequence"/>
</dbReference>
<name>A0A502F8I1_9PROT</name>
<feature type="region of interest" description="Disordered" evidence="1">
    <location>
        <begin position="1"/>
        <end position="28"/>
    </location>
</feature>
<gene>
    <name evidence="2" type="ORF">EAH89_26235</name>
</gene>
<protein>
    <submittedName>
        <fullName evidence="2">Uncharacterized protein</fullName>
    </submittedName>
</protein>
<reference evidence="2 3" key="1">
    <citation type="journal article" date="2019" name="Environ. Microbiol.">
        <title>Species interactions and distinct microbial communities in high Arctic permafrost affected cryosols are associated with the CH4 and CO2 gas fluxes.</title>
        <authorList>
            <person name="Altshuler I."/>
            <person name="Hamel J."/>
            <person name="Turney S."/>
            <person name="Magnuson E."/>
            <person name="Levesque R."/>
            <person name="Greer C."/>
            <person name="Whyte L.G."/>
        </authorList>
    </citation>
    <scope>NUCLEOTIDE SEQUENCE [LARGE SCALE GENOMIC DNA]</scope>
    <source>
        <strain evidence="2 3">S9.3B</strain>
    </source>
</reference>
<dbReference type="AlphaFoldDB" id="A0A502F8I1"/>
<organism evidence="2 3">
    <name type="scientific">Muricoccus nepalensis</name>
    <dbReference type="NCBI Taxonomy" id="1854500"/>
    <lineage>
        <taxon>Bacteria</taxon>
        <taxon>Pseudomonadati</taxon>
        <taxon>Pseudomonadota</taxon>
        <taxon>Alphaproteobacteria</taxon>
        <taxon>Acetobacterales</taxon>
        <taxon>Roseomonadaceae</taxon>
        <taxon>Muricoccus</taxon>
    </lineage>
</organism>
<dbReference type="OrthoDB" id="7290002at2"/>
<dbReference type="RefSeq" id="WP_140886686.1">
    <property type="nucleotide sequence ID" value="NZ_RCZP01000046.1"/>
</dbReference>
<comment type="caution">
    <text evidence="2">The sequence shown here is derived from an EMBL/GenBank/DDBJ whole genome shotgun (WGS) entry which is preliminary data.</text>
</comment>
<sequence>MQIANFGTWNSNPTGYDQQWQAGPSKDGPWSDVAGAIGTTYSPPDADNGRWFRAAVWGRNVTGRALVPLYSSPLQFTANVSTVITLPALTLTPAASSFQIGTPAAAAGATLATFSGAHPSATLSVPPGETRYVLNPAKTAVLVGASPLAAADPLTISVIQTLAGASNSPRPTSVSITVTNAATTTPATPADALDQLQGARLVFGGSKLLNAFSGTPVTASGGTVSAVADQTGVVQAIGLGSNPTPPTYLKPGDAGFQSSYFNGLPYLSFNGFNQHLESDLIYSGTGAILVVAAIRRRAAQPNDFGCPFTVMGGTNNYNGGYPFLRPYFRPNGGGATGGIYLGNNEFETTDLTAPTEAPFIIAFRRNADGTAQLRVNDAKTQILTGTANPFPARLLMGSSLPPGSPDGAFLFTGAFDMAFAWVTDAMGDEDFLCAEFARRIGLKPQSAVDTAWAARASAGVTGTTEPANPVVVTPPPVIGGTPVAGGTTPATPIARVADSSYPSTTFTSIPLTLTGTGAPAGSVYTQIQGFQRGHLFPGDPLVWKTSGGTACETQYDAAPSTFWADGSIMATAIHIALPSLGNGATEAGALFKQASPSGTAINLATALSGKSVTVNVGGFSYDVIANLPAARWHQGNLKASTRCIANIPRAAMGGGTDGRLIVDIGIDKQGVMTVEVTPRNDFALKANQGRGTYDLRVYLGGNERLTRTGIVAPLYTAYTNELRVASDGTTLLPTRVAYAKLDAPYWQRTGILLHYDQQFSVAQSVLDECSAVLNDANFNTPYSYRGLQPITGGPGDAPNIGFADRIASTAYLTSNPIAIRAAIAQSEAALSAPLACWDETHGRWLNSVDRPYAWFDRGHRDMDLGSNDYGWDVDGAHMGDYFLAAYLYTGRRSFCDGINLQASFGIMLKWPEGQRGMPANTEDSLNGRNSRMQEMAATSHGASLRWNDQMRACGWVTRQCLDAHALVPTTEQPHGNYHYALLKGNFQQRIDDQLSAQANMEMWGLPTHWIYGTEGGNLGPPWQTVFILSQDIRAARMEIPGALDHVTWADHFWSGSFQRGDFDWSDMMQYNWQYVTGGVPGYPSQSGKWLTYAAVKAALGGVAFGPNFRDNGMGLDYPQRQVVVTSQLYDLFADHGKSTSSVADAYAKLQSMPPDRTATDLAAFARDPRNCVTRRGQTRA</sequence>
<evidence type="ECO:0000256" key="1">
    <source>
        <dbReference type="SAM" id="MobiDB-lite"/>
    </source>
</evidence>
<accession>A0A502F8I1</accession>
<evidence type="ECO:0000313" key="2">
    <source>
        <dbReference type="EMBL" id="TPG45702.1"/>
    </source>
</evidence>
<evidence type="ECO:0000313" key="3">
    <source>
        <dbReference type="Proteomes" id="UP000317078"/>
    </source>
</evidence>